<proteinExistence type="predicted"/>
<dbReference type="Pfam" id="PF20199">
    <property type="entry name" value="RepSA"/>
    <property type="match status" value="1"/>
</dbReference>
<protein>
    <submittedName>
        <fullName evidence="1">Plasmid replication initiator protein</fullName>
    </submittedName>
</protein>
<accession>A0ABX7RWF8</accession>
<evidence type="ECO:0000313" key="1">
    <source>
        <dbReference type="EMBL" id="QSY52579.1"/>
    </source>
</evidence>
<evidence type="ECO:0000313" key="2">
    <source>
        <dbReference type="Proteomes" id="UP000671836"/>
    </source>
</evidence>
<sequence>MRLANDPLFPRWLEQVAATGGCAHPIHLSGHTTTYDAATGEILHHYSTRDEPGERLLVRCRNRRASVCPSCSRLHAGDTYHLVRAGLTGGKGVPATVQEHPQLFLTLTAPSFGPVHHATADGQRCRPRRNTAPCQHGRLHACTSVHEPTDPLIGQPLCPGCYDYTAHILWHAHAGELWSRFTRNVRRYLAGRAGITRSRFHEHARLSFAKVAEYQRRGAIHLHAVARIDGPTGPADQPPTWATADLLTAAVQAATQRVLVRTPHSAAIGELGLRWGTQLDVHPIGTGRGTTGPDDEAVAAYIAKYVTKDTGTTGAGGTDHRITGLAEIDHIHANAHARTLMRTCWRLGGLAEYKHLRLRAWTHTLGYRGHILTKSRAYSTTYEALRADRAEYERHTPQTLDSSAALTEAHWRYIGSGHTSGAALVVAGIAEDHERSRRLYREAGQGDVCSTAQDWGAEP</sequence>
<reference evidence="1 2" key="1">
    <citation type="submission" date="2021-03" db="EMBL/GenBank/DDBJ databases">
        <title>Streptomyces strains.</title>
        <authorList>
            <person name="Lund M.B."/>
            <person name="Toerring T."/>
        </authorList>
    </citation>
    <scope>NUCLEOTIDE SEQUENCE [LARGE SCALE GENOMIC DNA]</scope>
    <source>
        <strain evidence="1 2">KCC S-1010</strain>
    </source>
</reference>
<dbReference type="Proteomes" id="UP000671836">
    <property type="component" value="Chromosome"/>
</dbReference>
<keyword evidence="2" id="KW-1185">Reference proteome</keyword>
<organism evidence="1 2">
    <name type="scientific">Streptomyces griseocarneus</name>
    <dbReference type="NCBI Taxonomy" id="51201"/>
    <lineage>
        <taxon>Bacteria</taxon>
        <taxon>Bacillati</taxon>
        <taxon>Actinomycetota</taxon>
        <taxon>Actinomycetes</taxon>
        <taxon>Kitasatosporales</taxon>
        <taxon>Streptomycetaceae</taxon>
        <taxon>Streptomyces</taxon>
    </lineage>
</organism>
<dbReference type="InterPro" id="IPR046828">
    <property type="entry name" value="RepSA"/>
</dbReference>
<name>A0ABX7RWF8_9ACTN</name>
<dbReference type="EMBL" id="CP071595">
    <property type="protein sequence ID" value="QSY52579.1"/>
    <property type="molecule type" value="Genomic_DNA"/>
</dbReference>
<gene>
    <name evidence="1" type="ORF">J3S04_23365</name>
</gene>